<accession>F7NP63</accession>
<dbReference type="STRING" id="1009370.ALO_19532"/>
<gene>
    <name evidence="1" type="ORF">ALO_19532</name>
</gene>
<organism evidence="1 2">
    <name type="scientific">Acetonema longum DSM 6540</name>
    <dbReference type="NCBI Taxonomy" id="1009370"/>
    <lineage>
        <taxon>Bacteria</taxon>
        <taxon>Bacillati</taxon>
        <taxon>Bacillota</taxon>
        <taxon>Negativicutes</taxon>
        <taxon>Acetonemataceae</taxon>
        <taxon>Acetonema</taxon>
    </lineage>
</organism>
<dbReference type="AlphaFoldDB" id="F7NP63"/>
<protein>
    <submittedName>
        <fullName evidence="1">Uncharacterized protein</fullName>
    </submittedName>
</protein>
<proteinExistence type="predicted"/>
<reference evidence="1 2" key="1">
    <citation type="journal article" date="2011" name="EMBO J.">
        <title>Structural diversity of bacterial flagellar motors.</title>
        <authorList>
            <person name="Chen S."/>
            <person name="Beeby M."/>
            <person name="Murphy G.E."/>
            <person name="Leadbetter J.R."/>
            <person name="Hendrixson D.R."/>
            <person name="Briegel A."/>
            <person name="Li Z."/>
            <person name="Shi J."/>
            <person name="Tocheva E.I."/>
            <person name="Muller A."/>
            <person name="Dobro M.J."/>
            <person name="Jensen G.J."/>
        </authorList>
    </citation>
    <scope>NUCLEOTIDE SEQUENCE [LARGE SCALE GENOMIC DNA]</scope>
    <source>
        <strain evidence="1 2">DSM 6540</strain>
    </source>
</reference>
<evidence type="ECO:0000313" key="1">
    <source>
        <dbReference type="EMBL" id="EGO62186.1"/>
    </source>
</evidence>
<keyword evidence="2" id="KW-1185">Reference proteome</keyword>
<dbReference type="EMBL" id="AFGF01000240">
    <property type="protein sequence ID" value="EGO62186.1"/>
    <property type="molecule type" value="Genomic_DNA"/>
</dbReference>
<comment type="caution">
    <text evidence="1">The sequence shown here is derived from an EMBL/GenBank/DDBJ whole genome shotgun (WGS) entry which is preliminary data.</text>
</comment>
<evidence type="ECO:0000313" key="2">
    <source>
        <dbReference type="Proteomes" id="UP000003240"/>
    </source>
</evidence>
<name>F7NP63_9FIRM</name>
<dbReference type="Proteomes" id="UP000003240">
    <property type="component" value="Unassembled WGS sequence"/>
</dbReference>
<sequence length="44" mass="4787">MKRAHLRVAPAGVTLASFAIRCILQIYVPGKNDSLAGGWVFKTE</sequence>